<reference evidence="2 3" key="1">
    <citation type="submission" date="2017-09" db="EMBL/GenBank/DDBJ databases">
        <authorList>
            <person name="Ehlers B."/>
            <person name="Leendertz F.H."/>
        </authorList>
    </citation>
    <scope>NUCLEOTIDE SEQUENCE [LARGE SCALE GENOMIC DNA]</scope>
    <source>
        <strain evidence="2 3">CGMCC 4.6857</strain>
    </source>
</reference>
<keyword evidence="1" id="KW-1133">Transmembrane helix</keyword>
<evidence type="ECO:0000313" key="2">
    <source>
        <dbReference type="EMBL" id="SNY49183.1"/>
    </source>
</evidence>
<evidence type="ECO:0008006" key="4">
    <source>
        <dbReference type="Google" id="ProtNLM"/>
    </source>
</evidence>
<dbReference type="AlphaFoldDB" id="A0A285IMS2"/>
<dbReference type="NCBIfam" id="NF038065">
    <property type="entry name" value="Pr6Pr"/>
    <property type="match status" value="1"/>
</dbReference>
<evidence type="ECO:0000256" key="1">
    <source>
        <dbReference type="SAM" id="Phobius"/>
    </source>
</evidence>
<proteinExistence type="predicted"/>
<keyword evidence="1" id="KW-0812">Transmembrane</keyword>
<dbReference type="InterPro" id="IPR049713">
    <property type="entry name" value="Pr6Pr-like"/>
</dbReference>
<organism evidence="2 3">
    <name type="scientific">Paractinoplanes atraurantiacus</name>
    <dbReference type="NCBI Taxonomy" id="1036182"/>
    <lineage>
        <taxon>Bacteria</taxon>
        <taxon>Bacillati</taxon>
        <taxon>Actinomycetota</taxon>
        <taxon>Actinomycetes</taxon>
        <taxon>Micromonosporales</taxon>
        <taxon>Micromonosporaceae</taxon>
        <taxon>Paractinoplanes</taxon>
    </lineage>
</organism>
<feature type="transmembrane region" description="Helical" evidence="1">
    <location>
        <begin position="62"/>
        <end position="83"/>
    </location>
</feature>
<dbReference type="EMBL" id="OBDY01000009">
    <property type="protein sequence ID" value="SNY49183.1"/>
    <property type="molecule type" value="Genomic_DNA"/>
</dbReference>
<protein>
    <recommendedName>
        <fullName evidence="4">FAR-17a/AIG1-like protein</fullName>
    </recommendedName>
</protein>
<feature type="transmembrane region" description="Helical" evidence="1">
    <location>
        <begin position="158"/>
        <end position="176"/>
    </location>
</feature>
<dbReference type="Proteomes" id="UP000219612">
    <property type="component" value="Unassembled WGS sequence"/>
</dbReference>
<keyword evidence="3" id="KW-1185">Reference proteome</keyword>
<feature type="transmembrane region" description="Helical" evidence="1">
    <location>
        <begin position="30"/>
        <end position="50"/>
    </location>
</feature>
<feature type="transmembrane region" description="Helical" evidence="1">
    <location>
        <begin position="125"/>
        <end position="146"/>
    </location>
</feature>
<keyword evidence="1" id="KW-0472">Membrane</keyword>
<gene>
    <name evidence="2" type="ORF">SAMN05421748_109243</name>
</gene>
<feature type="transmembrane region" description="Helical" evidence="1">
    <location>
        <begin position="196"/>
        <end position="217"/>
    </location>
</feature>
<feature type="transmembrane region" description="Helical" evidence="1">
    <location>
        <begin position="95"/>
        <end position="113"/>
    </location>
</feature>
<accession>A0A285IMS2</accession>
<evidence type="ECO:0000313" key="3">
    <source>
        <dbReference type="Proteomes" id="UP000219612"/>
    </source>
</evidence>
<sequence>MAGLDFPSMWIKGLLPDVNRVRTASRIWHGLLFAVVLTSLVIQMVLSAQGTDAPAVTRFIRLFSYFTIQSNVLVLLAAGSLMIDPGRDGRVWRVLRLDSLLGIIVTGIVYATILAGESDPHGAGWWSNLGFHYIAPWAALAGWLVFGPRPRIDLRTIGWAFLWPAAWIGYTLAHGGTTDWFPYPFTDATTVGYPAAVRNMLMVAVMAAVFAAILWFLDRRLPQTAAGGPVPVQASTAGGEKS</sequence>
<name>A0A285IMS2_9ACTN</name>